<proteinExistence type="predicted"/>
<reference evidence="1" key="1">
    <citation type="submission" date="2016-03" db="EMBL/GenBank/DDBJ databases">
        <title>Mechanisms controlling the formation of the plant cell surface in tip-growing cells are functionally conserved among land plants.</title>
        <authorList>
            <person name="Honkanen S."/>
            <person name="Jones V.A."/>
            <person name="Morieri G."/>
            <person name="Champion C."/>
            <person name="Hetherington A.J."/>
            <person name="Kelly S."/>
            <person name="Saint-Marcoux D."/>
            <person name="Proust H."/>
            <person name="Prescott H."/>
            <person name="Dolan L."/>
        </authorList>
    </citation>
    <scope>NUCLEOTIDE SEQUENCE [LARGE SCALE GENOMIC DNA]</scope>
    <source>
        <tissue evidence="1">Whole gametophyte</tissue>
    </source>
</reference>
<evidence type="ECO:0000313" key="2">
    <source>
        <dbReference type="Proteomes" id="UP000077202"/>
    </source>
</evidence>
<accession>A0A176WAY5</accession>
<dbReference type="EMBL" id="LVLJ01001341">
    <property type="protein sequence ID" value="OAE30320.1"/>
    <property type="molecule type" value="Genomic_DNA"/>
</dbReference>
<dbReference type="AlphaFoldDB" id="A0A176WAY5"/>
<protein>
    <submittedName>
        <fullName evidence="1">Uncharacterized protein</fullName>
    </submittedName>
</protein>
<keyword evidence="2" id="KW-1185">Reference proteome</keyword>
<dbReference type="Proteomes" id="UP000077202">
    <property type="component" value="Unassembled WGS sequence"/>
</dbReference>
<gene>
    <name evidence="1" type="ORF">AXG93_4201s1210</name>
</gene>
<name>A0A176WAY5_MARPO</name>
<comment type="caution">
    <text evidence="1">The sequence shown here is derived from an EMBL/GenBank/DDBJ whole genome shotgun (WGS) entry which is preliminary data.</text>
</comment>
<evidence type="ECO:0000313" key="1">
    <source>
        <dbReference type="EMBL" id="OAE30320.1"/>
    </source>
</evidence>
<sequence>MQTDPSWELQGEGIAAIAAAVAYFILRCIESVSICSSDVCDSMLSKQIWYLCDKSQDETPAPGVRLFCQSGELCSSSATTQAYGQQSAAAAAHAEIDSELCEDVIDAGLVLDEIQDNGTASSRNFPTPTANFRF</sequence>
<organism evidence="1 2">
    <name type="scientific">Marchantia polymorpha subsp. ruderalis</name>
    <dbReference type="NCBI Taxonomy" id="1480154"/>
    <lineage>
        <taxon>Eukaryota</taxon>
        <taxon>Viridiplantae</taxon>
        <taxon>Streptophyta</taxon>
        <taxon>Embryophyta</taxon>
        <taxon>Marchantiophyta</taxon>
        <taxon>Marchantiopsida</taxon>
        <taxon>Marchantiidae</taxon>
        <taxon>Marchantiales</taxon>
        <taxon>Marchantiaceae</taxon>
        <taxon>Marchantia</taxon>
    </lineage>
</organism>